<gene>
    <name evidence="8" type="ORF">AVDCRST_MAG65-26</name>
</gene>
<feature type="transmembrane region" description="Helical" evidence="6">
    <location>
        <begin position="129"/>
        <end position="150"/>
    </location>
</feature>
<evidence type="ECO:0000256" key="4">
    <source>
        <dbReference type="ARBA" id="ARBA00022989"/>
    </source>
</evidence>
<feature type="transmembrane region" description="Helical" evidence="6">
    <location>
        <begin position="44"/>
        <end position="63"/>
    </location>
</feature>
<keyword evidence="2" id="KW-0813">Transport</keyword>
<keyword evidence="4 6" id="KW-1133">Transmembrane helix</keyword>
<proteinExistence type="predicted"/>
<dbReference type="InterPro" id="IPR020846">
    <property type="entry name" value="MFS_dom"/>
</dbReference>
<dbReference type="GO" id="GO:0022857">
    <property type="term" value="F:transmembrane transporter activity"/>
    <property type="evidence" value="ECO:0007669"/>
    <property type="project" value="InterPro"/>
</dbReference>
<accession>A0A6J4R3Z1</accession>
<evidence type="ECO:0000256" key="1">
    <source>
        <dbReference type="ARBA" id="ARBA00004651"/>
    </source>
</evidence>
<organism evidence="8">
    <name type="scientific">uncultured Solirubrobacteraceae bacterium</name>
    <dbReference type="NCBI Taxonomy" id="1162706"/>
    <lineage>
        <taxon>Bacteria</taxon>
        <taxon>Bacillati</taxon>
        <taxon>Actinomycetota</taxon>
        <taxon>Thermoleophilia</taxon>
        <taxon>Solirubrobacterales</taxon>
        <taxon>Solirubrobacteraceae</taxon>
        <taxon>environmental samples</taxon>
    </lineage>
</organism>
<reference evidence="8" key="1">
    <citation type="submission" date="2020-02" db="EMBL/GenBank/DDBJ databases">
        <authorList>
            <person name="Meier V. D."/>
        </authorList>
    </citation>
    <scope>NUCLEOTIDE SEQUENCE</scope>
    <source>
        <strain evidence="8">AVDCRST_MAG65</strain>
    </source>
</reference>
<sequence>MRRLLVFVATVVFVDTVFYSALTPLLPRYSAELDLSKAQAGVLAASYAAGTFIGALPAGVLAARVGVRPTVLTGLALMAVSSVAFAFGTSALVLDVARLLQGVGGAASWAGALGWLIGAAPADRRGELIGAALAAGIGGALFGPAVGALADVLGTRPVFASVGVISAAMMVWALRMPPAASEPTRLAALAAGFRFPALYAGLWLVMLAGLLFGTIGVLLPLRMSELGAGTALIAAAFLVAAGLEALVSPLSGRVADRRGRLAPVLVGVCAAVVPVGLMAFSDTVWELAGLLLLASPAIGILWAPAHALLADVAEELGIAQGLGFALVNLAWAAGQTVGSAGSARLAQAAGDALPFVVLAALCAGSGLALVGGRERVALDTAG</sequence>
<keyword evidence="5 6" id="KW-0472">Membrane</keyword>
<evidence type="ECO:0000313" key="8">
    <source>
        <dbReference type="EMBL" id="CAA9463531.1"/>
    </source>
</evidence>
<feature type="transmembrane region" description="Helical" evidence="6">
    <location>
        <begin position="353"/>
        <end position="372"/>
    </location>
</feature>
<dbReference type="EMBL" id="CADCVL010000004">
    <property type="protein sequence ID" value="CAA9463531.1"/>
    <property type="molecule type" value="Genomic_DNA"/>
</dbReference>
<dbReference type="SUPFAM" id="SSF103473">
    <property type="entry name" value="MFS general substrate transporter"/>
    <property type="match status" value="1"/>
</dbReference>
<keyword evidence="3 6" id="KW-0812">Transmembrane</keyword>
<dbReference type="InterPro" id="IPR011701">
    <property type="entry name" value="MFS"/>
</dbReference>
<feature type="transmembrane region" description="Helical" evidence="6">
    <location>
        <begin position="70"/>
        <end position="93"/>
    </location>
</feature>
<feature type="domain" description="Major facilitator superfamily (MFS) profile" evidence="7">
    <location>
        <begin position="4"/>
        <end position="377"/>
    </location>
</feature>
<feature type="transmembrane region" description="Helical" evidence="6">
    <location>
        <begin position="287"/>
        <end position="309"/>
    </location>
</feature>
<evidence type="ECO:0000256" key="2">
    <source>
        <dbReference type="ARBA" id="ARBA00022448"/>
    </source>
</evidence>
<feature type="transmembrane region" description="Helical" evidence="6">
    <location>
        <begin position="156"/>
        <end position="174"/>
    </location>
</feature>
<evidence type="ECO:0000256" key="5">
    <source>
        <dbReference type="ARBA" id="ARBA00023136"/>
    </source>
</evidence>
<dbReference type="GO" id="GO:0005886">
    <property type="term" value="C:plasma membrane"/>
    <property type="evidence" value="ECO:0007669"/>
    <property type="project" value="UniProtKB-SubCell"/>
</dbReference>
<dbReference type="AlphaFoldDB" id="A0A6J4R3Z1"/>
<dbReference type="InterPro" id="IPR036259">
    <property type="entry name" value="MFS_trans_sf"/>
</dbReference>
<dbReference type="InterPro" id="IPR050930">
    <property type="entry name" value="MFS_Vesicular_Transporter"/>
</dbReference>
<dbReference type="PANTHER" id="PTHR23506">
    <property type="entry name" value="GH10249P"/>
    <property type="match status" value="1"/>
</dbReference>
<dbReference type="PANTHER" id="PTHR23506:SF23">
    <property type="entry name" value="GH10249P"/>
    <property type="match status" value="1"/>
</dbReference>
<evidence type="ECO:0000256" key="6">
    <source>
        <dbReference type="SAM" id="Phobius"/>
    </source>
</evidence>
<dbReference type="CDD" id="cd17325">
    <property type="entry name" value="MFS_MdtG_SLC18_like"/>
    <property type="match status" value="1"/>
</dbReference>
<name>A0A6J4R3Z1_9ACTN</name>
<feature type="transmembrane region" description="Helical" evidence="6">
    <location>
        <begin position="316"/>
        <end position="333"/>
    </location>
</feature>
<feature type="transmembrane region" description="Helical" evidence="6">
    <location>
        <begin position="99"/>
        <end position="117"/>
    </location>
</feature>
<comment type="subcellular location">
    <subcellularLocation>
        <location evidence="1">Cell membrane</location>
        <topology evidence="1">Multi-pass membrane protein</topology>
    </subcellularLocation>
</comment>
<feature type="transmembrane region" description="Helical" evidence="6">
    <location>
        <begin position="195"/>
        <end position="220"/>
    </location>
</feature>
<dbReference type="PROSITE" id="PS50850">
    <property type="entry name" value="MFS"/>
    <property type="match status" value="1"/>
</dbReference>
<feature type="transmembrane region" description="Helical" evidence="6">
    <location>
        <begin position="226"/>
        <end position="247"/>
    </location>
</feature>
<dbReference type="Gene3D" id="1.20.1250.20">
    <property type="entry name" value="MFS general substrate transporter like domains"/>
    <property type="match status" value="2"/>
</dbReference>
<dbReference type="Pfam" id="PF07690">
    <property type="entry name" value="MFS_1"/>
    <property type="match status" value="1"/>
</dbReference>
<protein>
    <submittedName>
        <fullName evidence="8">Uncharacterized MFS-type transporter</fullName>
    </submittedName>
</protein>
<evidence type="ECO:0000259" key="7">
    <source>
        <dbReference type="PROSITE" id="PS50850"/>
    </source>
</evidence>
<evidence type="ECO:0000256" key="3">
    <source>
        <dbReference type="ARBA" id="ARBA00022692"/>
    </source>
</evidence>
<feature type="transmembrane region" description="Helical" evidence="6">
    <location>
        <begin position="259"/>
        <end position="281"/>
    </location>
</feature>